<organism evidence="4 5">
    <name type="scientific">Mahella australiensis (strain DSM 15567 / CIP 107919 / 50-1 BON)</name>
    <dbReference type="NCBI Taxonomy" id="697281"/>
    <lineage>
        <taxon>Bacteria</taxon>
        <taxon>Bacillati</taxon>
        <taxon>Bacillota</taxon>
        <taxon>Clostridia</taxon>
        <taxon>Thermoanaerobacterales</taxon>
        <taxon>Thermoanaerobacterales Family IV. Incertae Sedis</taxon>
        <taxon>Mahella</taxon>
    </lineage>
</organism>
<evidence type="ECO:0000313" key="5">
    <source>
        <dbReference type="Proteomes" id="UP000008457"/>
    </source>
</evidence>
<protein>
    <submittedName>
        <fullName evidence="4">Aldehyde Dehydrogenase</fullName>
    </submittedName>
</protein>
<keyword evidence="2" id="KW-0520">NAD</keyword>
<gene>
    <name evidence="4" type="ordered locus">Mahau_0819</name>
</gene>
<keyword evidence="1" id="KW-0560">Oxidoreductase</keyword>
<dbReference type="SUPFAM" id="SSF53720">
    <property type="entry name" value="ALDH-like"/>
    <property type="match status" value="1"/>
</dbReference>
<dbReference type="Gene3D" id="3.40.605.10">
    <property type="entry name" value="Aldehyde Dehydrogenase, Chain A, domain 1"/>
    <property type="match status" value="1"/>
</dbReference>
<evidence type="ECO:0000256" key="1">
    <source>
        <dbReference type="ARBA" id="ARBA00023002"/>
    </source>
</evidence>
<dbReference type="Gene3D" id="3.40.309.10">
    <property type="entry name" value="Aldehyde Dehydrogenase, Chain A, domain 2"/>
    <property type="match status" value="1"/>
</dbReference>
<feature type="domain" description="Aldehyde dehydrogenase" evidence="3">
    <location>
        <begin position="44"/>
        <end position="427"/>
    </location>
</feature>
<keyword evidence="5" id="KW-1185">Reference proteome</keyword>
<dbReference type="KEGG" id="mas:Mahau_0819"/>
<dbReference type="STRING" id="697281.Mahau_0819"/>
<dbReference type="InterPro" id="IPR012408">
    <property type="entry name" value="Acetald_propionald_DH-rel"/>
</dbReference>
<sequence>MAFNEDLIASIVEQVLKEIQDDDHVIASARQSVVKANDNWGVYTDVDEAMEVVNKAQKEFAAMPISKRDEIISAIRTAGVENAEHLARIAHEVTGYGRIEDKTVKNRNAAMLTPGIEDLQKEFLSGDGGSVIVEYGPMGVIASLMPSTHPTAFVINHAIAMLAAGNAIFICPHPKAQAATLEAMKALNKAIVEAGGPKYLMVAVDKADMETSNKVYAHPYVKMVAAAGGEGVIRAALKSGKKAITGGPGNPPVVVDETADIAKAAKDIIDGESYDNNVLCIAEKEVFVVESVVDRLIAEMQKNNAYLIKGQDVANLTGVTIKDGKPNGQLVGKNPSVILKEIGIEVGDDVRTVIFEAPPEHPLVMIEQLMPVLPIVRVKDFDEAVKWAVKAEHGDGHTAILHSNNINRITEYARAMQVTVLVVNAPSYSCMDPQSKTLVYAHTLTGPTGEGFCTPRHFTRQERIVLGGAFHFV</sequence>
<dbReference type="InterPro" id="IPR016163">
    <property type="entry name" value="Ald_DH_C"/>
</dbReference>
<dbReference type="eggNOG" id="COG1012">
    <property type="taxonomic scope" value="Bacteria"/>
</dbReference>
<dbReference type="InterPro" id="IPR016162">
    <property type="entry name" value="Ald_DH_N"/>
</dbReference>
<reference evidence="5" key="1">
    <citation type="submission" date="2010-11" db="EMBL/GenBank/DDBJ databases">
        <title>The complete genome of Mahella australiensis DSM 15567.</title>
        <authorList>
            <consortium name="US DOE Joint Genome Institute (JGI-PGF)"/>
            <person name="Lucas S."/>
            <person name="Copeland A."/>
            <person name="Lapidus A."/>
            <person name="Bruce D."/>
            <person name="Goodwin L."/>
            <person name="Pitluck S."/>
            <person name="Kyrpides N."/>
            <person name="Mavromatis K."/>
            <person name="Pagani I."/>
            <person name="Ivanova N."/>
            <person name="Teshima H."/>
            <person name="Brettin T."/>
            <person name="Detter J.C."/>
            <person name="Han C."/>
            <person name="Tapia R."/>
            <person name="Land M."/>
            <person name="Hauser L."/>
            <person name="Markowitz V."/>
            <person name="Cheng J.-F."/>
            <person name="Hugenholtz P."/>
            <person name="Woyke T."/>
            <person name="Wu D."/>
            <person name="Spring S."/>
            <person name="Pukall R."/>
            <person name="Steenblock K."/>
            <person name="Schneider S."/>
            <person name="Klenk H.-P."/>
            <person name="Eisen J.A."/>
        </authorList>
    </citation>
    <scope>NUCLEOTIDE SEQUENCE [LARGE SCALE GENOMIC DNA]</scope>
    <source>
        <strain evidence="5">DSM 15567 / CIP 107919 / 50-1 BON</strain>
    </source>
</reference>
<dbReference type="GO" id="GO:0008774">
    <property type="term" value="F:acetaldehyde dehydrogenase (acetylating) activity"/>
    <property type="evidence" value="ECO:0007669"/>
    <property type="project" value="InterPro"/>
</dbReference>
<dbReference type="Pfam" id="PF00171">
    <property type="entry name" value="Aldedh"/>
    <property type="match status" value="1"/>
</dbReference>
<dbReference type="EMBL" id="CP002360">
    <property type="protein sequence ID" value="AEE96017.1"/>
    <property type="molecule type" value="Genomic_DNA"/>
</dbReference>
<dbReference type="OrthoDB" id="9804734at2"/>
<accession>F4A1I3</accession>
<dbReference type="PIRSF" id="PIRSF036410">
    <property type="entry name" value="EutE_PduP"/>
    <property type="match status" value="1"/>
</dbReference>
<dbReference type="HOGENOM" id="CLU_028794_1_0_9"/>
<dbReference type="PANTHER" id="PTHR11699">
    <property type="entry name" value="ALDEHYDE DEHYDROGENASE-RELATED"/>
    <property type="match status" value="1"/>
</dbReference>
<dbReference type="InterPro" id="IPR015590">
    <property type="entry name" value="Aldehyde_DH_dom"/>
</dbReference>
<dbReference type="Proteomes" id="UP000008457">
    <property type="component" value="Chromosome"/>
</dbReference>
<proteinExistence type="predicted"/>
<reference evidence="4 5" key="2">
    <citation type="journal article" date="2011" name="Stand. Genomic Sci.">
        <title>Complete genome sequence of Mahella australiensis type strain (50-1 BON).</title>
        <authorList>
            <person name="Sikorski J."/>
            <person name="Teshima H."/>
            <person name="Nolan M."/>
            <person name="Lucas S."/>
            <person name="Hammon N."/>
            <person name="Deshpande S."/>
            <person name="Cheng J.F."/>
            <person name="Pitluck S."/>
            <person name="Liolios K."/>
            <person name="Pagani I."/>
            <person name="Ivanova N."/>
            <person name="Huntemann M."/>
            <person name="Mavromatis K."/>
            <person name="Ovchinikova G."/>
            <person name="Pati A."/>
            <person name="Tapia R."/>
            <person name="Han C."/>
            <person name="Goodwin L."/>
            <person name="Chen A."/>
            <person name="Palaniappan K."/>
            <person name="Land M."/>
            <person name="Hauser L."/>
            <person name="Ngatchou-Djao O.D."/>
            <person name="Rohde M."/>
            <person name="Pukall R."/>
            <person name="Spring S."/>
            <person name="Abt B."/>
            <person name="Goker M."/>
            <person name="Detter J.C."/>
            <person name="Woyke T."/>
            <person name="Bristow J."/>
            <person name="Markowitz V."/>
            <person name="Hugenholtz P."/>
            <person name="Eisen J.A."/>
            <person name="Kyrpides N.C."/>
            <person name="Klenk H.P."/>
            <person name="Lapidus A."/>
        </authorList>
    </citation>
    <scope>NUCLEOTIDE SEQUENCE [LARGE SCALE GENOMIC DNA]</scope>
    <source>
        <strain evidence="5">DSM 15567 / CIP 107919 / 50-1 BON</strain>
    </source>
</reference>
<dbReference type="NCBIfam" id="NF011927">
    <property type="entry name" value="PRK15398.1"/>
    <property type="match status" value="1"/>
</dbReference>
<dbReference type="RefSeq" id="WP_013780447.1">
    <property type="nucleotide sequence ID" value="NC_015520.1"/>
</dbReference>
<dbReference type="InterPro" id="IPR016161">
    <property type="entry name" value="Ald_DH/histidinol_DH"/>
</dbReference>
<evidence type="ECO:0000259" key="3">
    <source>
        <dbReference type="Pfam" id="PF00171"/>
    </source>
</evidence>
<dbReference type="AlphaFoldDB" id="F4A1I3"/>
<evidence type="ECO:0000313" key="4">
    <source>
        <dbReference type="EMBL" id="AEE96017.1"/>
    </source>
</evidence>
<evidence type="ECO:0000256" key="2">
    <source>
        <dbReference type="ARBA" id="ARBA00023027"/>
    </source>
</evidence>
<name>F4A1I3_MAHA5</name>